<dbReference type="RefSeq" id="WP_040376342.1">
    <property type="nucleotide sequence ID" value="NZ_CP068053.1"/>
</dbReference>
<evidence type="ECO:0000259" key="1">
    <source>
        <dbReference type="Pfam" id="PF11181"/>
    </source>
</evidence>
<reference evidence="2 3" key="1">
    <citation type="submission" date="2021-01" db="EMBL/GenBank/DDBJ databases">
        <title>FDA dAtabase for Regulatory Grade micrObial Sequences (FDA-ARGOS): Supporting development and validation of Infectious Disease Dx tests.</title>
        <authorList>
            <person name="Nelson B."/>
            <person name="Plummer A."/>
            <person name="Tallon L."/>
            <person name="Sadzewicz L."/>
            <person name="Zhao X."/>
            <person name="Boylan J."/>
            <person name="Ott S."/>
            <person name="Bowen H."/>
            <person name="Vavikolanu K."/>
            <person name="Mehta A."/>
            <person name="Aluvathingal J."/>
            <person name="Nadendla S."/>
            <person name="Myers T."/>
            <person name="Yan Y."/>
            <person name="Sichtig H."/>
        </authorList>
    </citation>
    <scope>NUCLEOTIDE SEQUENCE [LARGE SCALE GENOMIC DNA]</scope>
    <source>
        <strain evidence="2 3">FDAARGOS_1161</strain>
    </source>
</reference>
<evidence type="ECO:0000313" key="3">
    <source>
        <dbReference type="Proteomes" id="UP000595254"/>
    </source>
</evidence>
<proteinExistence type="predicted"/>
<keyword evidence="3" id="KW-1185">Reference proteome</keyword>
<dbReference type="AlphaFoldDB" id="A0A974NJL9"/>
<feature type="domain" description="General stress protein 17M-like" evidence="1">
    <location>
        <begin position="4"/>
        <end position="98"/>
    </location>
</feature>
<organism evidence="2 3">
    <name type="scientific">Peribacillus psychrosaccharolyticus</name>
    <name type="common">Bacillus psychrosaccharolyticus</name>
    <dbReference type="NCBI Taxonomy" id="1407"/>
    <lineage>
        <taxon>Bacteria</taxon>
        <taxon>Bacillati</taxon>
        <taxon>Bacillota</taxon>
        <taxon>Bacilli</taxon>
        <taxon>Bacillales</taxon>
        <taxon>Bacillaceae</taxon>
        <taxon>Peribacillus</taxon>
    </lineage>
</organism>
<dbReference type="InterPro" id="IPR025889">
    <property type="entry name" value="GSP17M-like_dom"/>
</dbReference>
<protein>
    <submittedName>
        <fullName evidence="2">General stress protein</fullName>
    </submittedName>
</protein>
<dbReference type="KEGG" id="ppsr:I6J18_15325"/>
<evidence type="ECO:0000313" key="2">
    <source>
        <dbReference type="EMBL" id="QQS99013.1"/>
    </source>
</evidence>
<name>A0A974NJL9_PERPY</name>
<sequence>MYQVHVVENGLQAKEKIDQLTITEFTKENIYLFAHDKDRSEHLTENTDTESVGLAELGLIDKVSNIFKSRGDELRKSFVNLGLTENEANQYEKELDKGKVVLVASTDAK</sequence>
<gene>
    <name evidence="2" type="ORF">I6J18_15325</name>
</gene>
<dbReference type="EMBL" id="CP068053">
    <property type="protein sequence ID" value="QQS99013.1"/>
    <property type="molecule type" value="Genomic_DNA"/>
</dbReference>
<accession>A0A974NJL9</accession>
<dbReference type="Proteomes" id="UP000595254">
    <property type="component" value="Chromosome"/>
</dbReference>
<dbReference type="Pfam" id="PF11181">
    <property type="entry name" value="YflT"/>
    <property type="match status" value="1"/>
</dbReference>